<dbReference type="GO" id="GO:0006310">
    <property type="term" value="P:DNA recombination"/>
    <property type="evidence" value="ECO:0007669"/>
    <property type="project" value="InterPro"/>
</dbReference>
<dbReference type="SUPFAM" id="SSF103084">
    <property type="entry name" value="Holliday junction resolvase RusA"/>
    <property type="match status" value="1"/>
</dbReference>
<dbReference type="GO" id="GO:0000287">
    <property type="term" value="F:magnesium ion binding"/>
    <property type="evidence" value="ECO:0007669"/>
    <property type="project" value="InterPro"/>
</dbReference>
<sequence>MVEIRVYGIPRPQGSKRHVGRGIMVEASKHVGQWRNDVMAAAAVTYKGPPITGPVRLEIVFLFPRPKSHFGTGRNADKLKASAPVHCISRAHGDTSKLIRSTEDAISASSGYPVIEDDSQVVRLVCEKRYVAQEEGCGAYIRVVESQYDSQRPSTNLRGNAEALVCQ</sequence>
<name>D6PKY1_9ZZZZ</name>
<dbReference type="EMBL" id="GU943135">
    <property type="protein sequence ID" value="ADD96382.1"/>
    <property type="molecule type" value="Genomic_DNA"/>
</dbReference>
<organism evidence="1">
    <name type="scientific">uncultured organism MedDCM-OCT-S09-C20</name>
    <dbReference type="NCBI Taxonomy" id="743645"/>
    <lineage>
        <taxon>unclassified sequences</taxon>
        <taxon>environmental samples</taxon>
    </lineage>
</organism>
<protein>
    <submittedName>
        <fullName evidence="1">Endodeoxyribonuclease RusA</fullName>
    </submittedName>
</protein>
<dbReference type="GO" id="GO:0006281">
    <property type="term" value="P:DNA repair"/>
    <property type="evidence" value="ECO:0007669"/>
    <property type="project" value="InterPro"/>
</dbReference>
<evidence type="ECO:0000313" key="1">
    <source>
        <dbReference type="EMBL" id="ADD96382.1"/>
    </source>
</evidence>
<dbReference type="InterPro" id="IPR036614">
    <property type="entry name" value="RusA-like_sf"/>
</dbReference>
<dbReference type="Pfam" id="PF05866">
    <property type="entry name" value="RusA"/>
    <property type="match status" value="1"/>
</dbReference>
<dbReference type="AlphaFoldDB" id="D6PKY1"/>
<accession>D6PKY1</accession>
<reference evidence="1" key="1">
    <citation type="journal article" date="2010" name="ISME J.">
        <title>Metagenome of the Mediterranean deep chlorophyll maximum studied by direct and fosmid library 454 pyrosequencing.</title>
        <authorList>
            <person name="Ghai R."/>
            <person name="Martin-Cuadrado A.B."/>
            <person name="Molto A.G."/>
            <person name="Heredia I.G."/>
            <person name="Cabrera R."/>
            <person name="Martin J."/>
            <person name="Verdu M."/>
            <person name="Deschamps P."/>
            <person name="Moreira D."/>
            <person name="Lopez-Garcia P."/>
            <person name="Mira A."/>
            <person name="Rodriguez-Valera F."/>
        </authorList>
    </citation>
    <scope>NUCLEOTIDE SEQUENCE</scope>
</reference>
<dbReference type="Gene3D" id="3.30.1330.70">
    <property type="entry name" value="Holliday junction resolvase RusA"/>
    <property type="match status" value="1"/>
</dbReference>
<proteinExistence type="predicted"/>
<dbReference type="InterPro" id="IPR008822">
    <property type="entry name" value="Endonuclease_RusA-like"/>
</dbReference>